<dbReference type="OrthoDB" id="5429634at2759"/>
<feature type="transmembrane region" description="Helical" evidence="1">
    <location>
        <begin position="63"/>
        <end position="83"/>
    </location>
</feature>
<evidence type="ECO:0000256" key="1">
    <source>
        <dbReference type="SAM" id="Phobius"/>
    </source>
</evidence>
<dbReference type="EMBL" id="ML996083">
    <property type="protein sequence ID" value="KAF2155261.1"/>
    <property type="molecule type" value="Genomic_DNA"/>
</dbReference>
<feature type="signal peptide" evidence="2">
    <location>
        <begin position="1"/>
        <end position="26"/>
    </location>
</feature>
<evidence type="ECO:0000259" key="3">
    <source>
        <dbReference type="Pfam" id="PF20163"/>
    </source>
</evidence>
<dbReference type="Pfam" id="PF20163">
    <property type="entry name" value="DUF6536"/>
    <property type="match status" value="1"/>
</dbReference>
<evidence type="ECO:0000256" key="2">
    <source>
        <dbReference type="SAM" id="SignalP"/>
    </source>
</evidence>
<keyword evidence="1" id="KW-1133">Transmembrane helix</keyword>
<dbReference type="PANTHER" id="PTHR35395:SF1">
    <property type="entry name" value="DUF6536 DOMAIN-CONTAINING PROTEIN"/>
    <property type="match status" value="1"/>
</dbReference>
<name>A0A9P4MQ39_9PEZI</name>
<keyword evidence="5" id="KW-1185">Reference proteome</keyword>
<evidence type="ECO:0000313" key="4">
    <source>
        <dbReference type="EMBL" id="KAF2155261.1"/>
    </source>
</evidence>
<keyword evidence="1" id="KW-0812">Transmembrane</keyword>
<reference evidence="4" key="1">
    <citation type="journal article" date="2020" name="Stud. Mycol.">
        <title>101 Dothideomycetes genomes: a test case for predicting lifestyles and emergence of pathogens.</title>
        <authorList>
            <person name="Haridas S."/>
            <person name="Albert R."/>
            <person name="Binder M."/>
            <person name="Bloem J."/>
            <person name="Labutti K."/>
            <person name="Salamov A."/>
            <person name="Andreopoulos B."/>
            <person name="Baker S."/>
            <person name="Barry K."/>
            <person name="Bills G."/>
            <person name="Bluhm B."/>
            <person name="Cannon C."/>
            <person name="Castanera R."/>
            <person name="Culley D."/>
            <person name="Daum C."/>
            <person name="Ezra D."/>
            <person name="Gonzalez J."/>
            <person name="Henrissat B."/>
            <person name="Kuo A."/>
            <person name="Liang C."/>
            <person name="Lipzen A."/>
            <person name="Lutzoni F."/>
            <person name="Magnuson J."/>
            <person name="Mondo S."/>
            <person name="Nolan M."/>
            <person name="Ohm R."/>
            <person name="Pangilinan J."/>
            <person name="Park H.-J."/>
            <person name="Ramirez L."/>
            <person name="Alfaro M."/>
            <person name="Sun H."/>
            <person name="Tritt A."/>
            <person name="Yoshinaga Y."/>
            <person name="Zwiers L.-H."/>
            <person name="Turgeon B."/>
            <person name="Goodwin S."/>
            <person name="Spatafora J."/>
            <person name="Crous P."/>
            <person name="Grigoriev I."/>
        </authorList>
    </citation>
    <scope>NUCLEOTIDE SEQUENCE</scope>
    <source>
        <strain evidence="4">CBS 260.36</strain>
    </source>
</reference>
<comment type="caution">
    <text evidence="4">The sequence shown here is derived from an EMBL/GenBank/DDBJ whole genome shotgun (WGS) entry which is preliminary data.</text>
</comment>
<organism evidence="4 5">
    <name type="scientific">Myriangium duriaei CBS 260.36</name>
    <dbReference type="NCBI Taxonomy" id="1168546"/>
    <lineage>
        <taxon>Eukaryota</taxon>
        <taxon>Fungi</taxon>
        <taxon>Dikarya</taxon>
        <taxon>Ascomycota</taxon>
        <taxon>Pezizomycotina</taxon>
        <taxon>Dothideomycetes</taxon>
        <taxon>Dothideomycetidae</taxon>
        <taxon>Myriangiales</taxon>
        <taxon>Myriangiaceae</taxon>
        <taxon>Myriangium</taxon>
    </lineage>
</organism>
<dbReference type="InterPro" id="IPR046623">
    <property type="entry name" value="DUF6536"/>
</dbReference>
<gene>
    <name evidence="4" type="ORF">K461DRAFT_110724</name>
</gene>
<feature type="domain" description="DUF6536" evidence="3">
    <location>
        <begin position="2"/>
        <end position="105"/>
    </location>
</feature>
<evidence type="ECO:0000313" key="5">
    <source>
        <dbReference type="Proteomes" id="UP000799439"/>
    </source>
</evidence>
<dbReference type="PANTHER" id="PTHR35395">
    <property type="entry name" value="DUF6536 DOMAIN-CONTAINING PROTEIN"/>
    <property type="match status" value="1"/>
</dbReference>
<protein>
    <recommendedName>
        <fullName evidence="3">DUF6536 domain-containing protein</fullName>
    </recommendedName>
</protein>
<keyword evidence="2" id="KW-0732">Signal</keyword>
<feature type="chain" id="PRO_5040444659" description="DUF6536 domain-containing protein" evidence="2">
    <location>
        <begin position="27"/>
        <end position="135"/>
    </location>
</feature>
<dbReference type="Proteomes" id="UP000799439">
    <property type="component" value="Unassembled WGS sequence"/>
</dbReference>
<proteinExistence type="predicted"/>
<sequence length="135" mass="15251">MDRAKVGTHLLVNVLATGLLAASNYAMQVLVSPTRYEVDKAHARRKWLDVGLPSLRNIRAVSWWRLLLWCGLVLSSLPLHLVYNSVIFSTFMAHDYHALIVSPDFPDGAPYGDAHDDLTDYNKLFQLANYSSYKT</sequence>
<keyword evidence="1" id="KW-0472">Membrane</keyword>
<dbReference type="AlphaFoldDB" id="A0A9P4MQ39"/>
<accession>A0A9P4MQ39</accession>